<sequence length="388" mass="43475">MQSLSPCSVVITGQLGFGGCGSPRQKSSFNNSSPTTTTSHQKSSRIVQSFLSSVLQLASSTNSTVEFTKREFTKSQVDKSNPKSLLSEMLKKHIENKEINRGKPIIIKKQTDLTIATDTNNDFGISNDAITTNNEINNTKKVLKFGNCPLVVREKSSTQVNDESSKKPDVFTDESLKVTSTTVIRRFSPLPVTSQLEEEEDDDESECDICDEYEEDSDKVEYDENYIENYFKESLTQNNVTSTYTNTLTTELADGKPITPTIASTTSPTSCHSTTSYYSTAISIFTPTNNASTYNYKSKSLPFPPRSGILVNRQPGNLRKKGIPIPLSNTNNHHFDLGSKSHHYGSRDKFHHKRKLCRRHSHNSGEKNINLDLERMKDDDILFWPIST</sequence>
<evidence type="ECO:0000313" key="2">
    <source>
        <dbReference type="Proteomes" id="UP000789860"/>
    </source>
</evidence>
<evidence type="ECO:0000313" key="1">
    <source>
        <dbReference type="EMBL" id="CAG8458994.1"/>
    </source>
</evidence>
<comment type="caution">
    <text evidence="1">The sequence shown here is derived from an EMBL/GenBank/DDBJ whole genome shotgun (WGS) entry which is preliminary data.</text>
</comment>
<reference evidence="1" key="1">
    <citation type="submission" date="2021-06" db="EMBL/GenBank/DDBJ databases">
        <authorList>
            <person name="Kallberg Y."/>
            <person name="Tangrot J."/>
            <person name="Rosling A."/>
        </authorList>
    </citation>
    <scope>NUCLEOTIDE SEQUENCE</scope>
    <source>
        <strain evidence="1">AU212A</strain>
    </source>
</reference>
<name>A0ACA9K8L7_9GLOM</name>
<accession>A0ACA9K8L7</accession>
<proteinExistence type="predicted"/>
<organism evidence="1 2">
    <name type="scientific">Scutellospora calospora</name>
    <dbReference type="NCBI Taxonomy" id="85575"/>
    <lineage>
        <taxon>Eukaryota</taxon>
        <taxon>Fungi</taxon>
        <taxon>Fungi incertae sedis</taxon>
        <taxon>Mucoromycota</taxon>
        <taxon>Glomeromycotina</taxon>
        <taxon>Glomeromycetes</taxon>
        <taxon>Diversisporales</taxon>
        <taxon>Gigasporaceae</taxon>
        <taxon>Scutellospora</taxon>
    </lineage>
</organism>
<protein>
    <submittedName>
        <fullName evidence="1">3628_t:CDS:1</fullName>
    </submittedName>
</protein>
<keyword evidence="2" id="KW-1185">Reference proteome</keyword>
<gene>
    <name evidence="1" type="ORF">SCALOS_LOCUS1527</name>
</gene>
<dbReference type="Proteomes" id="UP000789860">
    <property type="component" value="Unassembled WGS sequence"/>
</dbReference>
<dbReference type="EMBL" id="CAJVPM010001073">
    <property type="protein sequence ID" value="CAG8458994.1"/>
    <property type="molecule type" value="Genomic_DNA"/>
</dbReference>